<evidence type="ECO:0000256" key="2">
    <source>
        <dbReference type="ARBA" id="ARBA00022475"/>
    </source>
</evidence>
<dbReference type="GO" id="GO:0005886">
    <property type="term" value="C:plasma membrane"/>
    <property type="evidence" value="ECO:0007669"/>
    <property type="project" value="UniProtKB-SubCell"/>
</dbReference>
<keyword evidence="5 6" id="KW-0472">Membrane</keyword>
<dbReference type="EMBL" id="LN515532">
    <property type="protein sequence ID" value="CEA16315.1"/>
    <property type="molecule type" value="Genomic_DNA"/>
</dbReference>
<evidence type="ECO:0000313" key="8">
    <source>
        <dbReference type="EMBL" id="CEA16315.1"/>
    </source>
</evidence>
<keyword evidence="9" id="KW-1185">Reference proteome</keyword>
<evidence type="ECO:0000256" key="6">
    <source>
        <dbReference type="SAM" id="Phobius"/>
    </source>
</evidence>
<evidence type="ECO:0000256" key="1">
    <source>
        <dbReference type="ARBA" id="ARBA00004236"/>
    </source>
</evidence>
<dbReference type="Pfam" id="PF00932">
    <property type="entry name" value="LTD"/>
    <property type="match status" value="1"/>
</dbReference>
<dbReference type="InterPro" id="IPR005899">
    <property type="entry name" value="Na_pump_deCOase"/>
</dbReference>
<dbReference type="AlphaFoldDB" id="A0A098C099"/>
<name>A0A098C099_9BACT</name>
<dbReference type="STRING" id="1562970.ING2E5B_1567"/>
<protein>
    <recommendedName>
        <fullName evidence="7">LTD domain-containing protein</fullName>
    </recommendedName>
</protein>
<accession>A0A098C099</accession>
<keyword evidence="2" id="KW-1003">Cell membrane</keyword>
<dbReference type="GO" id="GO:0036376">
    <property type="term" value="P:sodium ion export across plasma membrane"/>
    <property type="evidence" value="ECO:0007669"/>
    <property type="project" value="InterPro"/>
</dbReference>
<keyword evidence="3 6" id="KW-0812">Transmembrane</keyword>
<reference evidence="8 9" key="1">
    <citation type="submission" date="2014-08" db="EMBL/GenBank/DDBJ databases">
        <authorList>
            <person name="Wibberg D."/>
        </authorList>
    </citation>
    <scope>NUCLEOTIDE SEQUENCE [LARGE SCALE GENOMIC DNA]</scope>
    <source>
        <strain evidence="9">ING2-E5B</strain>
    </source>
</reference>
<proteinExistence type="predicted"/>
<comment type="subcellular location">
    <subcellularLocation>
        <location evidence="1">Cell membrane</location>
    </subcellularLocation>
</comment>
<dbReference type="KEGG" id="pbt:ING2E5B_1567"/>
<dbReference type="InterPro" id="IPR001322">
    <property type="entry name" value="Lamin_tail_dom"/>
</dbReference>
<dbReference type="InterPro" id="IPR036415">
    <property type="entry name" value="Lamin_tail_dom_sf"/>
</dbReference>
<evidence type="ECO:0000256" key="5">
    <source>
        <dbReference type="ARBA" id="ARBA00023136"/>
    </source>
</evidence>
<dbReference type="Gene3D" id="2.60.40.1260">
    <property type="entry name" value="Lamin Tail domain"/>
    <property type="match status" value="1"/>
</dbReference>
<dbReference type="PROSITE" id="PS51257">
    <property type="entry name" value="PROKAR_LIPOPROTEIN"/>
    <property type="match status" value="1"/>
</dbReference>
<evidence type="ECO:0000259" key="7">
    <source>
        <dbReference type="PROSITE" id="PS51841"/>
    </source>
</evidence>
<keyword evidence="4 6" id="KW-1133">Transmembrane helix</keyword>
<organism evidence="8 9">
    <name type="scientific">Fermentimonas caenicola</name>
    <dbReference type="NCBI Taxonomy" id="1562970"/>
    <lineage>
        <taxon>Bacteria</taxon>
        <taxon>Pseudomonadati</taxon>
        <taxon>Bacteroidota</taxon>
        <taxon>Bacteroidia</taxon>
        <taxon>Bacteroidales</taxon>
        <taxon>Dysgonomonadaceae</taxon>
        <taxon>Fermentimonas</taxon>
    </lineage>
</organism>
<dbReference type="PATRIC" id="fig|1562970.3.peg.1557"/>
<dbReference type="PROSITE" id="PS51841">
    <property type="entry name" value="LTD"/>
    <property type="match status" value="1"/>
</dbReference>
<dbReference type="OrthoDB" id="1446022at2"/>
<evidence type="ECO:0000256" key="4">
    <source>
        <dbReference type="ARBA" id="ARBA00022989"/>
    </source>
</evidence>
<evidence type="ECO:0000313" key="9">
    <source>
        <dbReference type="Proteomes" id="UP000032417"/>
    </source>
</evidence>
<feature type="transmembrane region" description="Helical" evidence="6">
    <location>
        <begin position="197"/>
        <end position="220"/>
    </location>
</feature>
<evidence type="ECO:0000256" key="3">
    <source>
        <dbReference type="ARBA" id="ARBA00022692"/>
    </source>
</evidence>
<sequence>MRIYKLFISLFITAFLFIGCNSDIENPKWVINEVMVTNETNFVDDFGQRNGWIEIYNNTAGTMDLGGRYLTNDRNNPTKYPIPRGDVLTKVKPRQHVLFWADNEPFNGTFHVNFKLDPTKENYIALYDNDGRTLLDEIIIPADVPADRTYGFPKDGIKYNEEGEINAVILDRVTPSSNNAILEENPKVMDMRVNDPWGGMLTITAMLVVFSALIGLYFFFKLSGNIATRISKRKIAKSGTLSAVRSQTHLSGEVLAAISAALYEIKEDQHDIESTILTIRQVKRDYSPWSAKWKSLRKLPK</sequence>
<dbReference type="Pfam" id="PF04277">
    <property type="entry name" value="OAD_gamma"/>
    <property type="match status" value="1"/>
</dbReference>
<gene>
    <name evidence="8" type="ORF">ING2E5B_1567</name>
</gene>
<dbReference type="SUPFAM" id="SSF74853">
    <property type="entry name" value="Lamin A/C globular tail domain"/>
    <property type="match status" value="1"/>
</dbReference>
<dbReference type="GO" id="GO:0015081">
    <property type="term" value="F:sodium ion transmembrane transporter activity"/>
    <property type="evidence" value="ECO:0007669"/>
    <property type="project" value="InterPro"/>
</dbReference>
<feature type="domain" description="LTD" evidence="7">
    <location>
        <begin position="22"/>
        <end position="142"/>
    </location>
</feature>
<dbReference type="HOGENOM" id="CLU_955959_0_0_10"/>
<dbReference type="Proteomes" id="UP000032417">
    <property type="component" value="Chromosome 1"/>
</dbReference>